<dbReference type="PANTHER" id="PTHR43214">
    <property type="entry name" value="TWO-COMPONENT RESPONSE REGULATOR"/>
    <property type="match status" value="1"/>
</dbReference>
<keyword evidence="1 5" id="KW-0597">Phosphoprotein</keyword>
<gene>
    <name evidence="8" type="ORF">H8E29_17305</name>
</gene>
<dbReference type="Proteomes" id="UP000614469">
    <property type="component" value="Unassembled WGS sequence"/>
</dbReference>
<evidence type="ECO:0000256" key="5">
    <source>
        <dbReference type="PROSITE-ProRule" id="PRU00169"/>
    </source>
</evidence>
<evidence type="ECO:0000256" key="2">
    <source>
        <dbReference type="ARBA" id="ARBA00023015"/>
    </source>
</evidence>
<keyword evidence="4" id="KW-0804">Transcription</keyword>
<dbReference type="PANTHER" id="PTHR43214:SF24">
    <property type="entry name" value="TRANSCRIPTIONAL REGULATORY PROTEIN NARL-RELATED"/>
    <property type="match status" value="1"/>
</dbReference>
<evidence type="ECO:0000259" key="6">
    <source>
        <dbReference type="PROSITE" id="PS50043"/>
    </source>
</evidence>
<reference evidence="8 9" key="1">
    <citation type="submission" date="2020-08" db="EMBL/GenBank/DDBJ databases">
        <title>Bridging the membrane lipid divide: bacteria of the FCB group superphylum have the potential to synthesize archaeal ether lipids.</title>
        <authorList>
            <person name="Villanueva L."/>
            <person name="Von Meijenfeldt F.A.B."/>
            <person name="Westbye A.B."/>
            <person name="Yadav S."/>
            <person name="Hopmans E.C."/>
            <person name="Dutilh B.E."/>
            <person name="Sinninghe Damste J.S."/>
        </authorList>
    </citation>
    <scope>NUCLEOTIDE SEQUENCE [LARGE SCALE GENOMIC DNA]</scope>
    <source>
        <strain evidence="8">NIOZ-UU36</strain>
    </source>
</reference>
<dbReference type="PROSITE" id="PS50043">
    <property type="entry name" value="HTH_LUXR_2"/>
    <property type="match status" value="1"/>
</dbReference>
<dbReference type="CDD" id="cd06170">
    <property type="entry name" value="LuxR_C_like"/>
    <property type="match status" value="1"/>
</dbReference>
<protein>
    <submittedName>
        <fullName evidence="8">Response regulator transcription factor</fullName>
    </submittedName>
</protein>
<dbReference type="Pfam" id="PF00196">
    <property type="entry name" value="GerE"/>
    <property type="match status" value="1"/>
</dbReference>
<dbReference type="InterPro" id="IPR039420">
    <property type="entry name" value="WalR-like"/>
</dbReference>
<accession>A0A8J6TFX8</accession>
<dbReference type="InterPro" id="IPR058245">
    <property type="entry name" value="NreC/VraR/RcsB-like_REC"/>
</dbReference>
<dbReference type="InterPro" id="IPR000792">
    <property type="entry name" value="Tscrpt_reg_LuxR_C"/>
</dbReference>
<evidence type="ECO:0000259" key="7">
    <source>
        <dbReference type="PROSITE" id="PS50110"/>
    </source>
</evidence>
<dbReference type="EMBL" id="JACNJN010000222">
    <property type="protein sequence ID" value="MBC8337016.1"/>
    <property type="molecule type" value="Genomic_DNA"/>
</dbReference>
<evidence type="ECO:0000313" key="8">
    <source>
        <dbReference type="EMBL" id="MBC8337016.1"/>
    </source>
</evidence>
<proteinExistence type="predicted"/>
<dbReference type="InterPro" id="IPR011006">
    <property type="entry name" value="CheY-like_superfamily"/>
</dbReference>
<dbReference type="SMART" id="SM00448">
    <property type="entry name" value="REC"/>
    <property type="match status" value="1"/>
</dbReference>
<dbReference type="InterPro" id="IPR016032">
    <property type="entry name" value="Sig_transdc_resp-reg_C-effctor"/>
</dbReference>
<keyword evidence="2" id="KW-0805">Transcription regulation</keyword>
<comment type="caution">
    <text evidence="8">The sequence shown here is derived from an EMBL/GenBank/DDBJ whole genome shotgun (WGS) entry which is preliminary data.</text>
</comment>
<name>A0A8J6TFX8_9CHLR</name>
<dbReference type="GO" id="GO:0000160">
    <property type="term" value="P:phosphorelay signal transduction system"/>
    <property type="evidence" value="ECO:0007669"/>
    <property type="project" value="InterPro"/>
</dbReference>
<organism evidence="8 9">
    <name type="scientific">Candidatus Desulfolinea nitratireducens</name>
    <dbReference type="NCBI Taxonomy" id="2841698"/>
    <lineage>
        <taxon>Bacteria</taxon>
        <taxon>Bacillati</taxon>
        <taxon>Chloroflexota</taxon>
        <taxon>Anaerolineae</taxon>
        <taxon>Anaerolineales</taxon>
        <taxon>Anaerolineales incertae sedis</taxon>
        <taxon>Candidatus Desulfolinea</taxon>
    </lineage>
</organism>
<dbReference type="AlphaFoldDB" id="A0A8J6TFX8"/>
<dbReference type="Gene3D" id="3.40.50.2300">
    <property type="match status" value="1"/>
</dbReference>
<sequence length="231" mass="25747">MEEIKLVVIDDHPLFRQGVVDALSLEPDMTVIGQASGGKEALEMIRTLSPDIAVLDVNLPGMNGQQITHRIVQDKLPTRVLLLTGYDDLEQALHAALAGAAAYCAKEIGPKRLIHSIREIFKGKYVVAEQVFTREELDAWIKSQIAKTNRPYSEPGMPFHPLSKREMEVLSCVVRGMSNKEIAILLGISHQTVKNHVTAILRKFSVDDRTQAVVYALKRGWVQLNDNEQDA</sequence>
<feature type="domain" description="HTH luxR-type" evidence="6">
    <location>
        <begin position="155"/>
        <end position="220"/>
    </location>
</feature>
<dbReference type="SUPFAM" id="SSF52172">
    <property type="entry name" value="CheY-like"/>
    <property type="match status" value="1"/>
</dbReference>
<dbReference type="PROSITE" id="PS50110">
    <property type="entry name" value="RESPONSE_REGULATORY"/>
    <property type="match status" value="1"/>
</dbReference>
<evidence type="ECO:0000256" key="1">
    <source>
        <dbReference type="ARBA" id="ARBA00022553"/>
    </source>
</evidence>
<dbReference type="Pfam" id="PF00072">
    <property type="entry name" value="Response_reg"/>
    <property type="match status" value="1"/>
</dbReference>
<dbReference type="PROSITE" id="PS00622">
    <property type="entry name" value="HTH_LUXR_1"/>
    <property type="match status" value="1"/>
</dbReference>
<feature type="domain" description="Response regulatory" evidence="7">
    <location>
        <begin position="5"/>
        <end position="121"/>
    </location>
</feature>
<dbReference type="SMART" id="SM00421">
    <property type="entry name" value="HTH_LUXR"/>
    <property type="match status" value="1"/>
</dbReference>
<evidence type="ECO:0000256" key="4">
    <source>
        <dbReference type="ARBA" id="ARBA00023163"/>
    </source>
</evidence>
<dbReference type="SUPFAM" id="SSF46894">
    <property type="entry name" value="C-terminal effector domain of the bipartite response regulators"/>
    <property type="match status" value="1"/>
</dbReference>
<dbReference type="GO" id="GO:0003677">
    <property type="term" value="F:DNA binding"/>
    <property type="evidence" value="ECO:0007669"/>
    <property type="project" value="UniProtKB-KW"/>
</dbReference>
<dbReference type="PRINTS" id="PR00038">
    <property type="entry name" value="HTHLUXR"/>
</dbReference>
<dbReference type="InterPro" id="IPR001789">
    <property type="entry name" value="Sig_transdc_resp-reg_receiver"/>
</dbReference>
<keyword evidence="3" id="KW-0238">DNA-binding</keyword>
<feature type="modified residue" description="4-aspartylphosphate" evidence="5">
    <location>
        <position position="56"/>
    </location>
</feature>
<evidence type="ECO:0000256" key="3">
    <source>
        <dbReference type="ARBA" id="ARBA00023125"/>
    </source>
</evidence>
<evidence type="ECO:0000313" key="9">
    <source>
        <dbReference type="Proteomes" id="UP000614469"/>
    </source>
</evidence>
<dbReference type="GO" id="GO:0006355">
    <property type="term" value="P:regulation of DNA-templated transcription"/>
    <property type="evidence" value="ECO:0007669"/>
    <property type="project" value="InterPro"/>
</dbReference>
<dbReference type="CDD" id="cd17535">
    <property type="entry name" value="REC_NarL-like"/>
    <property type="match status" value="1"/>
</dbReference>